<dbReference type="CDD" id="cd20071">
    <property type="entry name" value="SET_SMYD"/>
    <property type="match status" value="1"/>
</dbReference>
<evidence type="ECO:0000256" key="2">
    <source>
        <dbReference type="ARBA" id="ARBA00022679"/>
    </source>
</evidence>
<reference evidence="6" key="1">
    <citation type="submission" date="2020-06" db="EMBL/GenBank/DDBJ databases">
        <authorList>
            <consortium name="Plant Systems Biology data submission"/>
        </authorList>
    </citation>
    <scope>NUCLEOTIDE SEQUENCE</scope>
    <source>
        <strain evidence="6">D6</strain>
    </source>
</reference>
<dbReference type="Proteomes" id="UP001153069">
    <property type="component" value="Unassembled WGS sequence"/>
</dbReference>
<evidence type="ECO:0000259" key="5">
    <source>
        <dbReference type="PROSITE" id="PS50280"/>
    </source>
</evidence>
<dbReference type="SUPFAM" id="SSF82199">
    <property type="entry name" value="SET domain"/>
    <property type="match status" value="1"/>
</dbReference>
<organism evidence="6 7">
    <name type="scientific">Seminavis robusta</name>
    <dbReference type="NCBI Taxonomy" id="568900"/>
    <lineage>
        <taxon>Eukaryota</taxon>
        <taxon>Sar</taxon>
        <taxon>Stramenopiles</taxon>
        <taxon>Ochrophyta</taxon>
        <taxon>Bacillariophyta</taxon>
        <taxon>Bacillariophyceae</taxon>
        <taxon>Bacillariophycidae</taxon>
        <taxon>Naviculales</taxon>
        <taxon>Naviculaceae</taxon>
        <taxon>Seminavis</taxon>
    </lineage>
</organism>
<keyword evidence="7" id="KW-1185">Reference proteome</keyword>
<keyword evidence="3" id="KW-0949">S-adenosyl-L-methionine</keyword>
<dbReference type="GO" id="GO:0042799">
    <property type="term" value="F:histone H4K20 methyltransferase activity"/>
    <property type="evidence" value="ECO:0007669"/>
    <property type="project" value="TreeGrafter"/>
</dbReference>
<proteinExistence type="predicted"/>
<keyword evidence="1" id="KW-0489">Methyltransferase</keyword>
<dbReference type="Gene3D" id="2.170.270.10">
    <property type="entry name" value="SET domain"/>
    <property type="match status" value="1"/>
</dbReference>
<dbReference type="PANTHER" id="PTHR46402:SF2">
    <property type="entry name" value="HISTONE-LYSINE N-TRIMETHYLTRANSFERASE SMYD5"/>
    <property type="match status" value="1"/>
</dbReference>
<evidence type="ECO:0000256" key="3">
    <source>
        <dbReference type="ARBA" id="ARBA00022691"/>
    </source>
</evidence>
<protein>
    <submittedName>
        <fullName evidence="6">Lysine N-methyltransferase SMYD3</fullName>
    </submittedName>
</protein>
<dbReference type="InterPro" id="IPR001214">
    <property type="entry name" value="SET_dom"/>
</dbReference>
<dbReference type="EMBL" id="CAICTM010001254">
    <property type="protein sequence ID" value="CAB9521990.1"/>
    <property type="molecule type" value="Genomic_DNA"/>
</dbReference>
<name>A0A9N8ENW5_9STRA</name>
<dbReference type="GO" id="GO:0032259">
    <property type="term" value="P:methylation"/>
    <property type="evidence" value="ECO:0007669"/>
    <property type="project" value="UniProtKB-KW"/>
</dbReference>
<keyword evidence="2" id="KW-0808">Transferase</keyword>
<evidence type="ECO:0000256" key="1">
    <source>
        <dbReference type="ARBA" id="ARBA00022603"/>
    </source>
</evidence>
<feature type="compositionally biased region" description="Polar residues" evidence="4">
    <location>
        <begin position="14"/>
        <end position="30"/>
    </location>
</feature>
<evidence type="ECO:0000313" key="7">
    <source>
        <dbReference type="Proteomes" id="UP001153069"/>
    </source>
</evidence>
<comment type="caution">
    <text evidence="6">The sequence shown here is derived from an EMBL/GenBank/DDBJ whole genome shotgun (WGS) entry which is preliminary data.</text>
</comment>
<accession>A0A9N8ENW5</accession>
<sequence length="531" mass="58792">MESSPIKELEGGSSLVQEMDTCSPSSPSSANLAMSRISSWVVKEDDALADNNTEMAVELVDLSTAGKGFGLVASRAIGKDQVVFTEKAPVPTTVPMPSRDYTSSSGFFTNARYCQNCYASMEPASACFDSVQSLPLNHLWPVPEYNATFQNILENASAQVPCLEEEQDTNNMDADTTATATINSKSILKDQHGRLICTQCKSLFCCSDCHRSFSSHILPDCCLYQKLPETILDVVVQHNTQRRNQISKNIPDDSCLADHWETLVATRIFCAHLTHLRRQQPTNPKEQDGEEEARLLSHAMQDMCGTASTDLQKLNVGLSKEIHTGLFGATTTINTVEPFYHALCQALALTVQEQQVLSLSLFERLVIVCSRNTLHVKTASPFTLYEERIKQQASSPEELKATRKNIAIAIGKSAAVVGPIVTDPNEFGTLQCCAVLPLFSRLNHACDPNLQVADRVVVMENENRVLRLAVDLVATKDIQPGEELSICYLSSQAAALEEPFRNRRLQSRYLFTCRCHKCAQEQQEQYDQAKK</sequence>
<feature type="compositionally biased region" description="Basic and acidic residues" evidence="4">
    <location>
        <begin position="1"/>
        <end position="10"/>
    </location>
</feature>
<dbReference type="InterPro" id="IPR046341">
    <property type="entry name" value="SET_dom_sf"/>
</dbReference>
<dbReference type="Pfam" id="PF00856">
    <property type="entry name" value="SET"/>
    <property type="match status" value="1"/>
</dbReference>
<dbReference type="AlphaFoldDB" id="A0A9N8ENW5"/>
<feature type="domain" description="SET" evidence="5">
    <location>
        <begin position="57"/>
        <end position="489"/>
    </location>
</feature>
<dbReference type="GO" id="GO:0045814">
    <property type="term" value="P:negative regulation of gene expression, epigenetic"/>
    <property type="evidence" value="ECO:0007669"/>
    <property type="project" value="TreeGrafter"/>
</dbReference>
<feature type="region of interest" description="Disordered" evidence="4">
    <location>
        <begin position="1"/>
        <end position="30"/>
    </location>
</feature>
<dbReference type="PROSITE" id="PS50280">
    <property type="entry name" value="SET"/>
    <property type="match status" value="1"/>
</dbReference>
<dbReference type="PANTHER" id="PTHR46402">
    <property type="entry name" value="SET AND MYND DOMAIN-CONTAINING PROTEIN 5"/>
    <property type="match status" value="1"/>
</dbReference>
<evidence type="ECO:0000256" key="4">
    <source>
        <dbReference type="SAM" id="MobiDB-lite"/>
    </source>
</evidence>
<dbReference type="OrthoDB" id="438641at2759"/>
<evidence type="ECO:0000313" key="6">
    <source>
        <dbReference type="EMBL" id="CAB9521990.1"/>
    </source>
</evidence>
<gene>
    <name evidence="6" type="ORF">SEMRO_1256_G256670.1</name>
</gene>